<dbReference type="AlphaFoldDB" id="A0AA36N9P9"/>
<comment type="caution">
    <text evidence="1">The sequence shown here is derived from an EMBL/GenBank/DDBJ whole genome shotgun (WGS) entry which is preliminary data.</text>
</comment>
<reference evidence="1" key="1">
    <citation type="submission" date="2023-08" db="EMBL/GenBank/DDBJ databases">
        <authorList>
            <person name="Chen Y."/>
            <person name="Shah S."/>
            <person name="Dougan E. K."/>
            <person name="Thang M."/>
            <person name="Chan C."/>
        </authorList>
    </citation>
    <scope>NUCLEOTIDE SEQUENCE</scope>
</reference>
<dbReference type="EMBL" id="CAUJNA010003282">
    <property type="protein sequence ID" value="CAJ1397894.1"/>
    <property type="molecule type" value="Genomic_DNA"/>
</dbReference>
<organism evidence="1 2">
    <name type="scientific">Effrenium voratum</name>
    <dbReference type="NCBI Taxonomy" id="2562239"/>
    <lineage>
        <taxon>Eukaryota</taxon>
        <taxon>Sar</taxon>
        <taxon>Alveolata</taxon>
        <taxon>Dinophyceae</taxon>
        <taxon>Suessiales</taxon>
        <taxon>Symbiodiniaceae</taxon>
        <taxon>Effrenium</taxon>
    </lineage>
</organism>
<keyword evidence="2" id="KW-1185">Reference proteome</keyword>
<evidence type="ECO:0000313" key="1">
    <source>
        <dbReference type="EMBL" id="CAJ1397894.1"/>
    </source>
</evidence>
<protein>
    <submittedName>
        <fullName evidence="1">Uncharacterized protein</fullName>
    </submittedName>
</protein>
<evidence type="ECO:0000313" key="2">
    <source>
        <dbReference type="Proteomes" id="UP001178507"/>
    </source>
</evidence>
<accession>A0AA36N9P9</accession>
<proteinExistence type="predicted"/>
<gene>
    <name evidence="1" type="ORF">EVOR1521_LOCUS21818</name>
</gene>
<name>A0AA36N9P9_9DINO</name>
<dbReference type="Proteomes" id="UP001178507">
    <property type="component" value="Unassembled WGS sequence"/>
</dbReference>
<sequence>MREREEPAATYVAMKLEETETGEIVGRIRITKERSKSKLPTSSEELRHKIKLETNTFLMLAAKFRSKIWFENLCANDFNKHVDFVLGEKVYRIQMASADGTTTQAMQPSWTLVLAFEQKLRHEAYKRACRGGKKIVDTLEEVRSDASLKETHFITPLALEVASRSKGGAAQQVCKVRAQ</sequence>